<dbReference type="GeneID" id="107070537"/>
<gene>
    <name evidence="5" type="primary">LOC107070537</name>
</gene>
<reference evidence="5" key="1">
    <citation type="submission" date="2025-08" db="UniProtKB">
        <authorList>
            <consortium name="RefSeq"/>
        </authorList>
    </citation>
    <scope>IDENTIFICATION</scope>
    <source>
        <tissue evidence="5">Whole body</tissue>
    </source>
</reference>
<keyword evidence="3" id="KW-0413">Isomerase</keyword>
<evidence type="ECO:0000256" key="2">
    <source>
        <dbReference type="ARBA" id="ARBA00010876"/>
    </source>
</evidence>
<comment type="catalytic activity">
    <reaction evidence="1">
        <text>a uridine in mRNA = a pseudouridine in mRNA</text>
        <dbReference type="Rhea" id="RHEA:56644"/>
        <dbReference type="Rhea" id="RHEA-COMP:14658"/>
        <dbReference type="Rhea" id="RHEA-COMP:14659"/>
        <dbReference type="ChEBI" id="CHEBI:65314"/>
        <dbReference type="ChEBI" id="CHEBI:65315"/>
    </reaction>
</comment>
<protein>
    <submittedName>
        <fullName evidence="5">RNA pseudouridylate synthase domain-containing protein 4-like isoform X1</fullName>
    </submittedName>
</protein>
<name>A0ABM1IVT3_POLDO</name>
<dbReference type="SUPFAM" id="SSF55120">
    <property type="entry name" value="Pseudouridine synthase"/>
    <property type="match status" value="1"/>
</dbReference>
<dbReference type="RefSeq" id="XP_015184320.1">
    <property type="nucleotide sequence ID" value="XM_015328834.1"/>
</dbReference>
<organism evidence="4 5">
    <name type="scientific">Polistes dominula</name>
    <name type="common">European paper wasp</name>
    <name type="synonym">Vespa dominula</name>
    <dbReference type="NCBI Taxonomy" id="743375"/>
    <lineage>
        <taxon>Eukaryota</taxon>
        <taxon>Metazoa</taxon>
        <taxon>Ecdysozoa</taxon>
        <taxon>Arthropoda</taxon>
        <taxon>Hexapoda</taxon>
        <taxon>Insecta</taxon>
        <taxon>Pterygota</taxon>
        <taxon>Neoptera</taxon>
        <taxon>Endopterygota</taxon>
        <taxon>Hymenoptera</taxon>
        <taxon>Apocrita</taxon>
        <taxon>Aculeata</taxon>
        <taxon>Vespoidea</taxon>
        <taxon>Vespidae</taxon>
        <taxon>Polistinae</taxon>
        <taxon>Polistini</taxon>
        <taxon>Polistes</taxon>
    </lineage>
</organism>
<dbReference type="PANTHER" id="PTHR21600">
    <property type="entry name" value="MITOCHONDRIAL RNA PSEUDOURIDINE SYNTHASE"/>
    <property type="match status" value="1"/>
</dbReference>
<evidence type="ECO:0000256" key="1">
    <source>
        <dbReference type="ARBA" id="ARBA00001166"/>
    </source>
</evidence>
<keyword evidence="4" id="KW-1185">Reference proteome</keyword>
<dbReference type="Gene3D" id="3.30.2350.10">
    <property type="entry name" value="Pseudouridine synthase"/>
    <property type="match status" value="1"/>
</dbReference>
<dbReference type="InterPro" id="IPR020103">
    <property type="entry name" value="PsdUridine_synth_cat_dom_sf"/>
</dbReference>
<comment type="similarity">
    <text evidence="2">Belongs to the pseudouridine synthase RluA family.</text>
</comment>
<sequence length="370" mass="42293">MQNAREILKCRSLLGSSCNCMIDKQLNKYFSGNVKNILEKEKIIHHYRKLHPWKSQESFSKYLLKNVLYNKDGLVAINKPYGISPKMSNIINKRDPNIYTKVLNGVDYTLDNSMEFIAKELGYSELVIVKAPEKFMSGVTLLAANDTVQKAINSSYIKSIGKNILNKTYWIITVRVPNQIKGDEHLCMRKQFNSSRSQSKIVIDDKWSKNAEKRRAIKILNVQFKVISNSTKNLSSLIEIKASTIKWHALRLYASTRLYAPILGDNLYGSRIHNVAGKWLLVNPFSEVTNYLPTISPELLEILYLNKAKQELIPCHIHARSVFLPNISGKESLTIEAPLISPFDWTCKQLQFKNIPELEESTKCKVSLQA</sequence>
<proteinExistence type="inferred from homology"/>
<accession>A0ABM1IVT3</accession>
<evidence type="ECO:0000256" key="3">
    <source>
        <dbReference type="ARBA" id="ARBA00023235"/>
    </source>
</evidence>
<dbReference type="Proteomes" id="UP000694924">
    <property type="component" value="Unplaced"/>
</dbReference>
<dbReference type="PANTHER" id="PTHR21600:SF83">
    <property type="entry name" value="PSEUDOURIDYLATE SYNTHASE RPUSD4, MITOCHONDRIAL"/>
    <property type="match status" value="1"/>
</dbReference>
<dbReference type="InterPro" id="IPR050188">
    <property type="entry name" value="RluA_PseudoU_synthase"/>
</dbReference>
<evidence type="ECO:0000313" key="4">
    <source>
        <dbReference type="Proteomes" id="UP000694924"/>
    </source>
</evidence>
<evidence type="ECO:0000313" key="5">
    <source>
        <dbReference type="RefSeq" id="XP_015184320.1"/>
    </source>
</evidence>